<keyword evidence="4" id="KW-1185">Reference proteome</keyword>
<name>E7QTP2_HALPU</name>
<dbReference type="Proteomes" id="UP000184203">
    <property type="component" value="Unassembled WGS sequence"/>
</dbReference>
<dbReference type="PATRIC" id="fig|797209.4.peg.2131"/>
<dbReference type="STRING" id="797209.GCA_000376445_02629"/>
<dbReference type="Proteomes" id="UP000003751">
    <property type="component" value="Unassembled WGS sequence"/>
</dbReference>
<organism evidence="1 3">
    <name type="scientific">Haladaptatus paucihalophilus DX253</name>
    <dbReference type="NCBI Taxonomy" id="797209"/>
    <lineage>
        <taxon>Archaea</taxon>
        <taxon>Methanobacteriati</taxon>
        <taxon>Methanobacteriota</taxon>
        <taxon>Stenosarchaea group</taxon>
        <taxon>Halobacteria</taxon>
        <taxon>Halobacteriales</taxon>
        <taxon>Haladaptataceae</taxon>
        <taxon>Haladaptatus</taxon>
    </lineage>
</organism>
<dbReference type="OrthoDB" id="193769at2157"/>
<reference evidence="1 3" key="1">
    <citation type="journal article" date="2014" name="ISME J.">
        <title>Trehalose/2-sulfotrehalose biosynthesis and glycine-betaine uptake are widely spread mechanisms for osmoadaptation in the Halobacteriales.</title>
        <authorList>
            <person name="Youssef N.H."/>
            <person name="Savage-Ashlock K.N."/>
            <person name="McCully A.L."/>
            <person name="Luedtke B."/>
            <person name="Shaw E.I."/>
            <person name="Hoff W.D."/>
            <person name="Elshahed M.S."/>
        </authorList>
    </citation>
    <scope>NUCLEOTIDE SEQUENCE [LARGE SCALE GENOMIC DNA]</scope>
    <source>
        <strain evidence="1 3">DX253</strain>
    </source>
</reference>
<evidence type="ECO:0000313" key="3">
    <source>
        <dbReference type="Proteomes" id="UP000003751"/>
    </source>
</evidence>
<dbReference type="AlphaFoldDB" id="E7QTP2"/>
<protein>
    <recommendedName>
        <fullName evidence="5">Small CPxCG-related zinc finger protein</fullName>
    </recommendedName>
</protein>
<dbReference type="EMBL" id="FRAN01000003">
    <property type="protein sequence ID" value="SHK84351.1"/>
    <property type="molecule type" value="Genomic_DNA"/>
</dbReference>
<evidence type="ECO:0000313" key="2">
    <source>
        <dbReference type="EMBL" id="SHK84351.1"/>
    </source>
</evidence>
<evidence type="ECO:0000313" key="1">
    <source>
        <dbReference type="EMBL" id="EFW91971.1"/>
    </source>
</evidence>
<dbReference type="EMBL" id="AEMG01000009">
    <property type="protein sequence ID" value="EFW91971.1"/>
    <property type="molecule type" value="Genomic_DNA"/>
</dbReference>
<reference evidence="4" key="2">
    <citation type="submission" date="2016-11" db="EMBL/GenBank/DDBJ databases">
        <authorList>
            <person name="Varghese N."/>
            <person name="Submissions S."/>
        </authorList>
    </citation>
    <scope>NUCLEOTIDE SEQUENCE [LARGE SCALE GENOMIC DNA]</scope>
    <source>
        <strain evidence="4">DX253</strain>
    </source>
</reference>
<evidence type="ECO:0008006" key="5">
    <source>
        <dbReference type="Google" id="ProtNLM"/>
    </source>
</evidence>
<gene>
    <name evidence="2" type="ORF">SAMN05444342_2370</name>
    <name evidence="1" type="ORF">ZOD2009_10850</name>
</gene>
<proteinExistence type="predicted"/>
<sequence length="57" mass="6090">MCSENSSDENSESVSVPDCPVCGAPVLLVVTRGPDTHECRPCGCSVGLETARDFFER</sequence>
<evidence type="ECO:0000313" key="4">
    <source>
        <dbReference type="Proteomes" id="UP000184203"/>
    </source>
</evidence>
<accession>E7QTP2</accession>
<reference evidence="2" key="3">
    <citation type="submission" date="2016-11" db="EMBL/GenBank/DDBJ databases">
        <authorList>
            <person name="Jaros S."/>
            <person name="Januszkiewicz K."/>
            <person name="Wedrychowicz H."/>
        </authorList>
    </citation>
    <scope>NUCLEOTIDE SEQUENCE [LARGE SCALE GENOMIC DNA]</scope>
    <source>
        <strain evidence="2">DX253</strain>
    </source>
</reference>